<dbReference type="PANTHER" id="PTHR36057">
    <property type="match status" value="1"/>
</dbReference>
<protein>
    <submittedName>
        <fullName evidence="2">Uncharacterized protein</fullName>
    </submittedName>
</protein>
<dbReference type="SUPFAM" id="SSF52833">
    <property type="entry name" value="Thioredoxin-like"/>
    <property type="match status" value="1"/>
</dbReference>
<gene>
    <name evidence="2" type="ORF">A4U43_C03F8490</name>
</gene>
<dbReference type="EMBL" id="CM007383">
    <property type="protein sequence ID" value="ONK74632.1"/>
    <property type="molecule type" value="Genomic_DNA"/>
</dbReference>
<dbReference type="Pfam" id="PF06764">
    <property type="entry name" value="DUF1223"/>
    <property type="match status" value="1"/>
</dbReference>
<dbReference type="InterPro" id="IPR010634">
    <property type="entry name" value="DUF1223"/>
</dbReference>
<sequence length="282" mass="30411">MAPGSSPASAAGEIRRRRLRNRRQPVGELRQDPSRRAILVAGVRDLGGGGVVATRLGRATWARQGAVAAAFHVAVLGLHERCASDSVSAVEAQWTACEAEIGGTLGQQPEGWHTLYTPQRVVCYNGQPDRQCLCGRERAAAMRLPRAGARDGRSIRRRLRMPAATFSKPSPTTLQISFTGALRSKIDSTGADIMVALYESGLVTDCVSGENKGRMLANDYVVRRLEKMASVKDIAAKKSITGSVQFDLWDGVNLAKCGIVLFVQNSSLHTFGVQKIQIPDTV</sequence>
<evidence type="ECO:0000313" key="2">
    <source>
        <dbReference type="EMBL" id="ONK74632.1"/>
    </source>
</evidence>
<accession>A0A5P1F8Y4</accession>
<evidence type="ECO:0000313" key="3">
    <source>
        <dbReference type="Proteomes" id="UP000243459"/>
    </source>
</evidence>
<keyword evidence="3" id="KW-1185">Reference proteome</keyword>
<dbReference type="Gramene" id="ONK74632">
    <property type="protein sequence ID" value="ONK74632"/>
    <property type="gene ID" value="A4U43_C03F8490"/>
</dbReference>
<dbReference type="Proteomes" id="UP000243459">
    <property type="component" value="Chromosome 3"/>
</dbReference>
<name>A0A5P1F8Y4_ASPOF</name>
<dbReference type="InterPro" id="IPR036249">
    <property type="entry name" value="Thioredoxin-like_sf"/>
</dbReference>
<organism evidence="2 3">
    <name type="scientific">Asparagus officinalis</name>
    <name type="common">Garden asparagus</name>
    <dbReference type="NCBI Taxonomy" id="4686"/>
    <lineage>
        <taxon>Eukaryota</taxon>
        <taxon>Viridiplantae</taxon>
        <taxon>Streptophyta</taxon>
        <taxon>Embryophyta</taxon>
        <taxon>Tracheophyta</taxon>
        <taxon>Spermatophyta</taxon>
        <taxon>Magnoliopsida</taxon>
        <taxon>Liliopsida</taxon>
        <taxon>Asparagales</taxon>
        <taxon>Asparagaceae</taxon>
        <taxon>Asparagoideae</taxon>
        <taxon>Asparagus</taxon>
    </lineage>
</organism>
<reference evidence="3" key="1">
    <citation type="journal article" date="2017" name="Nat. Commun.">
        <title>The asparagus genome sheds light on the origin and evolution of a young Y chromosome.</title>
        <authorList>
            <person name="Harkess A."/>
            <person name="Zhou J."/>
            <person name="Xu C."/>
            <person name="Bowers J.E."/>
            <person name="Van der Hulst R."/>
            <person name="Ayyampalayam S."/>
            <person name="Mercati F."/>
            <person name="Riccardi P."/>
            <person name="McKain M.R."/>
            <person name="Kakrana A."/>
            <person name="Tang H."/>
            <person name="Ray J."/>
            <person name="Groenendijk J."/>
            <person name="Arikit S."/>
            <person name="Mathioni S.M."/>
            <person name="Nakano M."/>
            <person name="Shan H."/>
            <person name="Telgmann-Rauber A."/>
            <person name="Kanno A."/>
            <person name="Yue Z."/>
            <person name="Chen H."/>
            <person name="Li W."/>
            <person name="Chen Y."/>
            <person name="Xu X."/>
            <person name="Zhang Y."/>
            <person name="Luo S."/>
            <person name="Chen H."/>
            <person name="Gao J."/>
            <person name="Mao Z."/>
            <person name="Pires J.C."/>
            <person name="Luo M."/>
            <person name="Kudrna D."/>
            <person name="Wing R.A."/>
            <person name="Meyers B.C."/>
            <person name="Yi K."/>
            <person name="Kong H."/>
            <person name="Lavrijsen P."/>
            <person name="Sunseri F."/>
            <person name="Falavigna A."/>
            <person name="Ye Y."/>
            <person name="Leebens-Mack J.H."/>
            <person name="Chen G."/>
        </authorList>
    </citation>
    <scope>NUCLEOTIDE SEQUENCE [LARGE SCALE GENOMIC DNA]</scope>
    <source>
        <strain evidence="3">cv. DH0086</strain>
    </source>
</reference>
<dbReference type="PANTHER" id="PTHR36057:SF1">
    <property type="entry name" value="LIPOPROTEIN LIPID ATTACHMENT SITE-LIKE PROTEIN, PUTATIVE (DUF1223)-RELATED"/>
    <property type="match status" value="1"/>
</dbReference>
<feature type="compositionally biased region" description="Low complexity" evidence="1">
    <location>
        <begin position="1"/>
        <end position="12"/>
    </location>
</feature>
<feature type="region of interest" description="Disordered" evidence="1">
    <location>
        <begin position="1"/>
        <end position="31"/>
    </location>
</feature>
<evidence type="ECO:0000256" key="1">
    <source>
        <dbReference type="SAM" id="MobiDB-lite"/>
    </source>
</evidence>
<proteinExistence type="predicted"/>
<dbReference type="AlphaFoldDB" id="A0A5P1F8Y4"/>